<dbReference type="SUPFAM" id="SSF53756">
    <property type="entry name" value="UDP-Glycosyltransferase/glycogen phosphorylase"/>
    <property type="match status" value="1"/>
</dbReference>
<gene>
    <name evidence="1" type="ORF">C1704_04010</name>
</gene>
<evidence type="ECO:0000313" key="2">
    <source>
        <dbReference type="Proteomes" id="UP000238605"/>
    </source>
</evidence>
<dbReference type="PANTHER" id="PTHR46401:SF9">
    <property type="entry name" value="MANNOSYLTRANSFERASE A"/>
    <property type="match status" value="1"/>
</dbReference>
<dbReference type="Proteomes" id="UP000238605">
    <property type="component" value="Unassembled WGS sequence"/>
</dbReference>
<dbReference type="GO" id="GO:0016757">
    <property type="term" value="F:glycosyltransferase activity"/>
    <property type="evidence" value="ECO:0007669"/>
    <property type="project" value="TreeGrafter"/>
</dbReference>
<name>A0A2S5SXP3_9BURK</name>
<proteinExistence type="predicted"/>
<dbReference type="EMBL" id="PSNX01000003">
    <property type="protein sequence ID" value="PPE67337.1"/>
    <property type="molecule type" value="Genomic_DNA"/>
</dbReference>
<keyword evidence="2" id="KW-1185">Reference proteome</keyword>
<reference evidence="1 2" key="1">
    <citation type="submission" date="2018-02" db="EMBL/GenBank/DDBJ databases">
        <title>Reclassifiation of [Polyangium] brachysporum DSM 7029 as Guopingzhaonella breviflexa gen. nov., sp. nov., a member of the family Comamonadaceae.</title>
        <authorList>
            <person name="Tang B."/>
        </authorList>
    </citation>
    <scope>NUCLEOTIDE SEQUENCE [LARGE SCALE GENOMIC DNA]</scope>
    <source>
        <strain evidence="1 2">BCRC 80649</strain>
    </source>
</reference>
<dbReference type="AlphaFoldDB" id="A0A2S5SXP3"/>
<protein>
    <submittedName>
        <fullName evidence="1">Glycosyltransferase family 1 protein</fullName>
    </submittedName>
</protein>
<dbReference type="CDD" id="cd03809">
    <property type="entry name" value="GT4_MtfB-like"/>
    <property type="match status" value="1"/>
</dbReference>
<evidence type="ECO:0000313" key="1">
    <source>
        <dbReference type="EMBL" id="PPE67337.1"/>
    </source>
</evidence>
<dbReference type="Gene3D" id="3.40.50.2000">
    <property type="entry name" value="Glycogen Phosphorylase B"/>
    <property type="match status" value="1"/>
</dbReference>
<dbReference type="PANTHER" id="PTHR46401">
    <property type="entry name" value="GLYCOSYLTRANSFERASE WBBK-RELATED"/>
    <property type="match status" value="1"/>
</dbReference>
<accession>A0A2S5SXP3</accession>
<comment type="caution">
    <text evidence="1">The sequence shown here is derived from an EMBL/GenBank/DDBJ whole genome shotgun (WGS) entry which is preliminary data.</text>
</comment>
<dbReference type="Pfam" id="PF13692">
    <property type="entry name" value="Glyco_trans_1_4"/>
    <property type="match status" value="1"/>
</dbReference>
<organism evidence="1 2">
    <name type="scientific">Caldimonas caldifontis</name>
    <dbReference type="NCBI Taxonomy" id="1452508"/>
    <lineage>
        <taxon>Bacteria</taxon>
        <taxon>Pseudomonadati</taxon>
        <taxon>Pseudomonadota</taxon>
        <taxon>Betaproteobacteria</taxon>
        <taxon>Burkholderiales</taxon>
        <taxon>Sphaerotilaceae</taxon>
        <taxon>Caldimonas</taxon>
    </lineage>
</organism>
<dbReference type="RefSeq" id="WP_104301227.1">
    <property type="nucleotide sequence ID" value="NZ_PSNX01000003.1"/>
</dbReference>
<keyword evidence="1" id="KW-0808">Transferase</keyword>
<sequence>MPTLLIDITRLLGRLLKGRLATGVDRVDLAYVAHYGHRARAVVRVQGRSVALSMRASQAVFEQLVAQREALPWSIGMRVLRGALAGGGEAPLAGSLVFNTGHSGLHQPAYAKQLRAQGLRPVFMVHDLIPITHHEYCRAGERERHMQRMDTVLDTAAGVVTNSQSTLGELARYAQQRGKPMPPAQCALLAPGLPHLTPGPRPIAEPYFVVLGTIEPRKNHWMLLQVWRRLVERLGPEAAPRLVVIGQRGWECENVVDLLERCEPLRGVVVEQASCTDAGLTTWLHHAQALLFPSFVEGYGLPMVEALMLGTPVIASDLAVFRELASDIPDFVDPLDGPGWMDRIERYAAPGSPLRAAQVARMVGYAPPTWASHFAAVDALLERLHGHGSD</sequence>
<dbReference type="OrthoDB" id="433681at2"/>